<proteinExistence type="predicted"/>
<dbReference type="EnsemblMetazoa" id="SMAR004486-RA">
    <property type="protein sequence ID" value="SMAR004486-PA"/>
    <property type="gene ID" value="SMAR004486"/>
</dbReference>
<dbReference type="AlphaFoldDB" id="T1ITN4"/>
<accession>T1ITN4</accession>
<reference evidence="2" key="1">
    <citation type="submission" date="2011-05" db="EMBL/GenBank/DDBJ databases">
        <authorList>
            <person name="Richards S.R."/>
            <person name="Qu J."/>
            <person name="Jiang H."/>
            <person name="Jhangiani S.N."/>
            <person name="Agravi P."/>
            <person name="Goodspeed R."/>
            <person name="Gross S."/>
            <person name="Mandapat C."/>
            <person name="Jackson L."/>
            <person name="Mathew T."/>
            <person name="Pu L."/>
            <person name="Thornton R."/>
            <person name="Saada N."/>
            <person name="Wilczek-Boney K.B."/>
            <person name="Lee S."/>
            <person name="Kovar C."/>
            <person name="Wu Y."/>
            <person name="Scherer S.E."/>
            <person name="Worley K.C."/>
            <person name="Muzny D.M."/>
            <person name="Gibbs R."/>
        </authorList>
    </citation>
    <scope>NUCLEOTIDE SEQUENCE</scope>
    <source>
        <strain evidence="2">Brora</strain>
    </source>
</reference>
<evidence type="ECO:0000313" key="2">
    <source>
        <dbReference type="Proteomes" id="UP000014500"/>
    </source>
</evidence>
<name>T1ITN4_STRMM</name>
<protein>
    <submittedName>
        <fullName evidence="1">Uncharacterized protein</fullName>
    </submittedName>
</protein>
<dbReference type="EMBL" id="JH431493">
    <property type="status" value="NOT_ANNOTATED_CDS"/>
    <property type="molecule type" value="Genomic_DNA"/>
</dbReference>
<reference evidence="1" key="2">
    <citation type="submission" date="2015-02" db="UniProtKB">
        <authorList>
            <consortium name="EnsemblMetazoa"/>
        </authorList>
    </citation>
    <scope>IDENTIFICATION</scope>
</reference>
<sequence length="27" mass="2966">MPACFIVGCKTGYPSQKNNTDKKMSCL</sequence>
<dbReference type="Proteomes" id="UP000014500">
    <property type="component" value="Unassembled WGS sequence"/>
</dbReference>
<keyword evidence="2" id="KW-1185">Reference proteome</keyword>
<organism evidence="1 2">
    <name type="scientific">Strigamia maritima</name>
    <name type="common">European centipede</name>
    <name type="synonym">Geophilus maritimus</name>
    <dbReference type="NCBI Taxonomy" id="126957"/>
    <lineage>
        <taxon>Eukaryota</taxon>
        <taxon>Metazoa</taxon>
        <taxon>Ecdysozoa</taxon>
        <taxon>Arthropoda</taxon>
        <taxon>Myriapoda</taxon>
        <taxon>Chilopoda</taxon>
        <taxon>Pleurostigmophora</taxon>
        <taxon>Geophilomorpha</taxon>
        <taxon>Linotaeniidae</taxon>
        <taxon>Strigamia</taxon>
    </lineage>
</organism>
<evidence type="ECO:0000313" key="1">
    <source>
        <dbReference type="EnsemblMetazoa" id="SMAR004486-PA"/>
    </source>
</evidence>
<dbReference type="HOGENOM" id="CLU_3415399_0_0_1"/>